<dbReference type="Gene3D" id="3.30.460.10">
    <property type="entry name" value="Beta Polymerase, domain 2"/>
    <property type="match status" value="1"/>
</dbReference>
<evidence type="ECO:0000256" key="3">
    <source>
        <dbReference type="ARBA" id="ARBA00022679"/>
    </source>
</evidence>
<dbReference type="PANTHER" id="PTHR12271:SF117">
    <property type="entry name" value="PAP-ASSOCIATED DOMAIN-CONTAINING PROTEIN"/>
    <property type="match status" value="1"/>
</dbReference>
<dbReference type="InterPro" id="IPR043519">
    <property type="entry name" value="NT_sf"/>
</dbReference>
<dbReference type="SUPFAM" id="SSF81301">
    <property type="entry name" value="Nucleotidyltransferase"/>
    <property type="match status" value="1"/>
</dbReference>
<proteinExistence type="predicted"/>
<dbReference type="Pfam" id="PF03828">
    <property type="entry name" value="PAP_assoc"/>
    <property type="match status" value="1"/>
</dbReference>
<dbReference type="WBParaSite" id="HCON_00151580-00001">
    <property type="protein sequence ID" value="HCON_00151580-00001"/>
    <property type="gene ID" value="HCON_00151580"/>
</dbReference>
<dbReference type="Proteomes" id="UP000025227">
    <property type="component" value="Unplaced"/>
</dbReference>
<evidence type="ECO:0000256" key="5">
    <source>
        <dbReference type="ARBA" id="ARBA00022842"/>
    </source>
</evidence>
<evidence type="ECO:0000256" key="2">
    <source>
        <dbReference type="ARBA" id="ARBA00001946"/>
    </source>
</evidence>
<feature type="compositionally biased region" description="Low complexity" evidence="6">
    <location>
        <begin position="268"/>
        <end position="281"/>
    </location>
</feature>
<feature type="region of interest" description="Disordered" evidence="6">
    <location>
        <begin position="262"/>
        <end position="293"/>
    </location>
</feature>
<dbReference type="GO" id="GO:1990817">
    <property type="term" value="F:poly(A) RNA polymerase activity"/>
    <property type="evidence" value="ECO:0007669"/>
    <property type="project" value="TreeGrafter"/>
</dbReference>
<feature type="domain" description="PAP-associated" evidence="7">
    <location>
        <begin position="572"/>
        <end position="625"/>
    </location>
</feature>
<accession>A0A7I4YXY6</accession>
<keyword evidence="5" id="KW-0460">Magnesium</keyword>
<evidence type="ECO:0000256" key="6">
    <source>
        <dbReference type="SAM" id="MobiDB-lite"/>
    </source>
</evidence>
<dbReference type="PANTHER" id="PTHR12271">
    <property type="entry name" value="POLY A POLYMERASE CID PAP -RELATED"/>
    <property type="match status" value="1"/>
</dbReference>
<keyword evidence="4" id="KW-0479">Metal-binding</keyword>
<feature type="domain" description="Poly(A) RNA polymerase mitochondrial-like central palm" evidence="8">
    <location>
        <begin position="333"/>
        <end position="481"/>
    </location>
</feature>
<dbReference type="InterPro" id="IPR002058">
    <property type="entry name" value="PAP_assoc"/>
</dbReference>
<evidence type="ECO:0000259" key="8">
    <source>
        <dbReference type="Pfam" id="PF22600"/>
    </source>
</evidence>
<dbReference type="Pfam" id="PF22600">
    <property type="entry name" value="MTPAP-like_central"/>
    <property type="match status" value="1"/>
</dbReference>
<dbReference type="InterPro" id="IPR054708">
    <property type="entry name" value="MTPAP-like_central"/>
</dbReference>
<evidence type="ECO:0000259" key="7">
    <source>
        <dbReference type="Pfam" id="PF03828"/>
    </source>
</evidence>
<protein>
    <submittedName>
        <fullName evidence="10">PAP-associated domain-containing protein</fullName>
    </submittedName>
</protein>
<dbReference type="GO" id="GO:0031123">
    <property type="term" value="P:RNA 3'-end processing"/>
    <property type="evidence" value="ECO:0007669"/>
    <property type="project" value="TreeGrafter"/>
</dbReference>
<reference evidence="10" key="1">
    <citation type="submission" date="2020-12" db="UniProtKB">
        <authorList>
            <consortium name="WormBaseParasite"/>
        </authorList>
    </citation>
    <scope>IDENTIFICATION</scope>
    <source>
        <strain evidence="10">MHco3</strain>
    </source>
</reference>
<dbReference type="AlphaFoldDB" id="A0A7I4YXY6"/>
<evidence type="ECO:0000256" key="4">
    <source>
        <dbReference type="ARBA" id="ARBA00022723"/>
    </source>
</evidence>
<dbReference type="CDD" id="cd05402">
    <property type="entry name" value="NT_PAP_TUTase"/>
    <property type="match status" value="1"/>
</dbReference>
<evidence type="ECO:0000256" key="1">
    <source>
        <dbReference type="ARBA" id="ARBA00001936"/>
    </source>
</evidence>
<dbReference type="SUPFAM" id="SSF81631">
    <property type="entry name" value="PAP/OAS1 substrate-binding domain"/>
    <property type="match status" value="1"/>
</dbReference>
<keyword evidence="3" id="KW-0808">Transferase</keyword>
<comment type="cofactor">
    <cofactor evidence="2">
        <name>Mg(2+)</name>
        <dbReference type="ChEBI" id="CHEBI:18420"/>
    </cofactor>
</comment>
<name>A0A7I4YXY6_HAECO</name>
<keyword evidence="9" id="KW-1185">Reference proteome</keyword>
<comment type="cofactor">
    <cofactor evidence="1">
        <name>Mn(2+)</name>
        <dbReference type="ChEBI" id="CHEBI:29035"/>
    </cofactor>
</comment>
<evidence type="ECO:0000313" key="9">
    <source>
        <dbReference type="Proteomes" id="UP000025227"/>
    </source>
</evidence>
<dbReference type="OrthoDB" id="2274644at2759"/>
<organism evidence="9 10">
    <name type="scientific">Haemonchus contortus</name>
    <name type="common">Barber pole worm</name>
    <dbReference type="NCBI Taxonomy" id="6289"/>
    <lineage>
        <taxon>Eukaryota</taxon>
        <taxon>Metazoa</taxon>
        <taxon>Ecdysozoa</taxon>
        <taxon>Nematoda</taxon>
        <taxon>Chromadorea</taxon>
        <taxon>Rhabditida</taxon>
        <taxon>Rhabditina</taxon>
        <taxon>Rhabditomorpha</taxon>
        <taxon>Strongyloidea</taxon>
        <taxon>Trichostrongylidae</taxon>
        <taxon>Haemonchus</taxon>
    </lineage>
</organism>
<dbReference type="Gene3D" id="1.10.1410.10">
    <property type="match status" value="1"/>
</dbReference>
<evidence type="ECO:0000313" key="10">
    <source>
        <dbReference type="WBParaSite" id="HCON_00151580-00001"/>
    </source>
</evidence>
<sequence>MGNKNQRRKQRRHEQNKNNVALSERFDFVRKLAEKWGKKLQMDRTCDLNGAGGTEQHTVHVAFGDIPFIVLGAKGIGRSIEEADSNCAWNLISFFQSYLSRQTMASIRRKWATAESEIDEAIEVCRSIENALNSEQFCQLKTVPVLDANPPEKAWARQLRLELRKSYGERKLFNAVTSSRSTAANGTIFTQQAQSGTTLKRKLSDDIITIDDLTGPTKRNKACQAEPSTNGIARSSLSVICLDDDDDCEEVIMRTFKSEDAQPSLNISTTSSNSQGSTTPLPKAPPTAPVNDRVPPSFSESSVIGVHFNPAAAPIPGKIREYRERYSNEFNVLDAEIWKHYECNRQTEEVYNWKMEVRNRLLAEFQPAFPHKSIELYAVGSTVNGCGSYNSDMDLCLCIPMDVELVYSSERIAAIKTLRRLNTIIRGKPSLRQIVRKSEVIPAKVPIIKMALYPPYEELDLDININNVAGIYNSHLIHYYSLLDQRFPAVCLLVKHWAITNGIADAATGSFNSYSLILLVLHYFQCGVQPAVLPNLQHLYPERFAGTPPLKQLNLFQPLNFLPNRPGNKQTIGELLVGFFHYYASFDFENVAISIRHAHVFPRRTMPPDTFIYKVFIEEPFDRNNTARCVTKAYVMDRIQRAFRQARDVFSKQPPSLQRIKVTV</sequence>
<dbReference type="GO" id="GO:0046872">
    <property type="term" value="F:metal ion binding"/>
    <property type="evidence" value="ECO:0007669"/>
    <property type="project" value="UniProtKB-KW"/>
</dbReference>